<dbReference type="InterPro" id="IPR003795">
    <property type="entry name" value="DUF192"/>
</dbReference>
<keyword evidence="3" id="KW-1185">Reference proteome</keyword>
<dbReference type="Gene3D" id="2.60.120.1140">
    <property type="entry name" value="Protein of unknown function DUF192"/>
    <property type="match status" value="1"/>
</dbReference>
<dbReference type="AlphaFoldDB" id="A0A1N7MG05"/>
<dbReference type="Proteomes" id="UP000186098">
    <property type="component" value="Unassembled WGS sequence"/>
</dbReference>
<gene>
    <name evidence="2" type="ORF">SAMN05421795_10767</name>
</gene>
<dbReference type="Pfam" id="PF02643">
    <property type="entry name" value="DUF192"/>
    <property type="match status" value="1"/>
</dbReference>
<reference evidence="3" key="1">
    <citation type="submission" date="2017-01" db="EMBL/GenBank/DDBJ databases">
        <authorList>
            <person name="Varghese N."/>
            <person name="Submissions S."/>
        </authorList>
    </citation>
    <scope>NUCLEOTIDE SEQUENCE [LARGE SCALE GENOMIC DNA]</scope>
    <source>
        <strain evidence="3">DSM 18714</strain>
    </source>
</reference>
<accession>A0A1N7MG05</accession>
<proteinExistence type="predicted"/>
<dbReference type="EMBL" id="FTOM01000007">
    <property type="protein sequence ID" value="SIS84921.1"/>
    <property type="molecule type" value="Genomic_DNA"/>
</dbReference>
<dbReference type="RefSeq" id="WP_083947764.1">
    <property type="nucleotide sequence ID" value="NZ_FTOM01000007.1"/>
</dbReference>
<name>A0A1N7MG05_9RHOB</name>
<dbReference type="PANTHER" id="PTHR37953">
    <property type="entry name" value="UPF0127 PROTEIN MJ1496"/>
    <property type="match status" value="1"/>
</dbReference>
<evidence type="ECO:0008006" key="4">
    <source>
        <dbReference type="Google" id="ProtNLM"/>
    </source>
</evidence>
<dbReference type="InterPro" id="IPR038695">
    <property type="entry name" value="Saro_0823-like_sf"/>
</dbReference>
<evidence type="ECO:0000313" key="2">
    <source>
        <dbReference type="EMBL" id="SIS84921.1"/>
    </source>
</evidence>
<dbReference type="OrthoDB" id="9808290at2"/>
<sequence length="183" mass="19407">MPEAGPIRSFRGVVAAGLFLALAGCAAAEIPAPVGASVPVCRDDLALLQGGDGRWHRFRIELADTAADRARGLMFRRDLARDQGMLFVYPAPQNVAFWMRNTLIPLDMLFFDAAGRITRIHENARPLDETPIPGGSAVRFVLEIPGGQARAQGLRVGDRLAHPAVTPAQAALPCPPAGSAPAP</sequence>
<feature type="signal peptide" evidence="1">
    <location>
        <begin position="1"/>
        <end position="28"/>
    </location>
</feature>
<dbReference type="STRING" id="407234.SAMN05421795_10767"/>
<organism evidence="2 3">
    <name type="scientific">Phaeovulum vinaykumarii</name>
    <dbReference type="NCBI Taxonomy" id="407234"/>
    <lineage>
        <taxon>Bacteria</taxon>
        <taxon>Pseudomonadati</taxon>
        <taxon>Pseudomonadota</taxon>
        <taxon>Alphaproteobacteria</taxon>
        <taxon>Rhodobacterales</taxon>
        <taxon>Paracoccaceae</taxon>
        <taxon>Phaeovulum</taxon>
    </lineage>
</organism>
<feature type="chain" id="PRO_5012658949" description="DUF192 domain-containing protein" evidence="1">
    <location>
        <begin position="29"/>
        <end position="183"/>
    </location>
</feature>
<dbReference type="PANTHER" id="PTHR37953:SF1">
    <property type="entry name" value="UPF0127 PROTEIN MJ1496"/>
    <property type="match status" value="1"/>
</dbReference>
<evidence type="ECO:0000256" key="1">
    <source>
        <dbReference type="SAM" id="SignalP"/>
    </source>
</evidence>
<keyword evidence="1" id="KW-0732">Signal</keyword>
<protein>
    <recommendedName>
        <fullName evidence="4">DUF192 domain-containing protein</fullName>
    </recommendedName>
</protein>
<evidence type="ECO:0000313" key="3">
    <source>
        <dbReference type="Proteomes" id="UP000186098"/>
    </source>
</evidence>